<dbReference type="AlphaFoldDB" id="A0A4D4LIK8"/>
<gene>
    <name evidence="1" type="ORF">SVIO_097490</name>
</gene>
<protein>
    <submittedName>
        <fullName evidence="1">Uncharacterized protein</fullName>
    </submittedName>
</protein>
<dbReference type="RefSeq" id="WP_344597094.1">
    <property type="nucleotide sequence ID" value="NZ_BAAASO010000045.1"/>
</dbReference>
<accession>A0A4D4LIK8</accession>
<reference evidence="1 2" key="1">
    <citation type="journal article" date="2020" name="Int. J. Syst. Evol. Microbiol.">
        <title>Reclassification of Streptomyces castelarensis and Streptomyces sporoclivatus as later heterotypic synonyms of Streptomyces antimycoticus.</title>
        <authorList>
            <person name="Komaki H."/>
            <person name="Tamura T."/>
        </authorList>
    </citation>
    <scope>NUCLEOTIDE SEQUENCE [LARGE SCALE GENOMIC DNA]</scope>
    <source>
        <strain evidence="1 2">NBRC 13459</strain>
    </source>
</reference>
<sequence length="79" mass="8916">MEILSEHVGYLSEGSPIEVVLEGGPDDLPRAFRTAPSTLTSKKLKIQHRNGYEHFELVNDSADITTAIFRWTMRTKIAE</sequence>
<organism evidence="1 2">
    <name type="scientific">Streptomyces violaceusniger</name>
    <dbReference type="NCBI Taxonomy" id="68280"/>
    <lineage>
        <taxon>Bacteria</taxon>
        <taxon>Bacillati</taxon>
        <taxon>Actinomycetota</taxon>
        <taxon>Actinomycetes</taxon>
        <taxon>Kitasatosporales</taxon>
        <taxon>Streptomycetaceae</taxon>
        <taxon>Streptomyces</taxon>
        <taxon>Streptomyces violaceusniger group</taxon>
    </lineage>
</organism>
<comment type="caution">
    <text evidence="1">The sequence shown here is derived from an EMBL/GenBank/DDBJ whole genome shotgun (WGS) entry which is preliminary data.</text>
</comment>
<evidence type="ECO:0000313" key="1">
    <source>
        <dbReference type="EMBL" id="GDY59126.1"/>
    </source>
</evidence>
<dbReference type="InterPro" id="IPR046030">
    <property type="entry name" value="DUF5988"/>
</dbReference>
<evidence type="ECO:0000313" key="2">
    <source>
        <dbReference type="Proteomes" id="UP000301309"/>
    </source>
</evidence>
<dbReference type="Pfam" id="PF19450">
    <property type="entry name" value="DUF5988"/>
    <property type="match status" value="1"/>
</dbReference>
<keyword evidence="2" id="KW-1185">Reference proteome</keyword>
<dbReference type="Proteomes" id="UP000301309">
    <property type="component" value="Unassembled WGS sequence"/>
</dbReference>
<name>A0A4D4LIK8_STRVO</name>
<dbReference type="EMBL" id="BJHW01000002">
    <property type="protein sequence ID" value="GDY59126.1"/>
    <property type="molecule type" value="Genomic_DNA"/>
</dbReference>
<proteinExistence type="predicted"/>